<dbReference type="EMBL" id="KE344761">
    <property type="protein sequence ID" value="EXB77639.1"/>
    <property type="molecule type" value="Genomic_DNA"/>
</dbReference>
<name>W9RHR8_9ROSA</name>
<dbReference type="PANTHER" id="PTHR45800:SF12">
    <property type="entry name" value="1-PHOSPHATIDYLINOSITOL 4-KINASE"/>
    <property type="match status" value="1"/>
</dbReference>
<dbReference type="PANTHER" id="PTHR45800">
    <property type="entry name" value="PHOSPHATIDYLINOSITOL 4-KINASE GAMMA"/>
    <property type="match status" value="1"/>
</dbReference>
<organism evidence="7 8">
    <name type="scientific">Morus notabilis</name>
    <dbReference type="NCBI Taxonomy" id="981085"/>
    <lineage>
        <taxon>Eukaryota</taxon>
        <taxon>Viridiplantae</taxon>
        <taxon>Streptophyta</taxon>
        <taxon>Embryophyta</taxon>
        <taxon>Tracheophyta</taxon>
        <taxon>Spermatophyta</taxon>
        <taxon>Magnoliopsida</taxon>
        <taxon>eudicotyledons</taxon>
        <taxon>Gunneridae</taxon>
        <taxon>Pentapetalae</taxon>
        <taxon>rosids</taxon>
        <taxon>fabids</taxon>
        <taxon>Rosales</taxon>
        <taxon>Moraceae</taxon>
        <taxon>Moreae</taxon>
        <taxon>Morus</taxon>
    </lineage>
</organism>
<dbReference type="STRING" id="981085.W9RHR8"/>
<keyword evidence="6" id="KW-0067">ATP-binding</keyword>
<reference evidence="8" key="1">
    <citation type="submission" date="2013-01" db="EMBL/GenBank/DDBJ databases">
        <title>Draft Genome Sequence of a Mulberry Tree, Morus notabilis C.K. Schneid.</title>
        <authorList>
            <person name="He N."/>
            <person name="Zhao S."/>
        </authorList>
    </citation>
    <scope>NUCLEOTIDE SEQUENCE</scope>
</reference>
<evidence type="ECO:0000313" key="7">
    <source>
        <dbReference type="EMBL" id="EXB77639.1"/>
    </source>
</evidence>
<dbReference type="GO" id="GO:0004430">
    <property type="term" value="F:1-phosphatidylinositol 4-kinase activity"/>
    <property type="evidence" value="ECO:0007669"/>
    <property type="project" value="UniProtKB-EC"/>
</dbReference>
<dbReference type="EC" id="2.7.1.67" evidence="2"/>
<comment type="similarity">
    <text evidence="1">Belongs to the PI3/PI4-kinase family. Type II PI4K subfamily.</text>
</comment>
<evidence type="ECO:0000256" key="5">
    <source>
        <dbReference type="ARBA" id="ARBA00022777"/>
    </source>
</evidence>
<keyword evidence="8" id="KW-1185">Reference proteome</keyword>
<protein>
    <recommendedName>
        <fullName evidence="2">1-phosphatidylinositol 4-kinase</fullName>
        <ecNumber evidence="2">2.7.1.67</ecNumber>
    </recommendedName>
</protein>
<keyword evidence="5" id="KW-0418">Kinase</keyword>
<keyword evidence="3" id="KW-0808">Transferase</keyword>
<evidence type="ECO:0000256" key="4">
    <source>
        <dbReference type="ARBA" id="ARBA00022741"/>
    </source>
</evidence>
<dbReference type="InterPro" id="IPR044571">
    <property type="entry name" value="P4KG1-8"/>
</dbReference>
<proteinExistence type="inferred from homology"/>
<evidence type="ECO:0000256" key="3">
    <source>
        <dbReference type="ARBA" id="ARBA00022679"/>
    </source>
</evidence>
<sequence>MVDLTTAMVVSAQKLIYSVFLTNGKDLQLRYWAAQINILKQNNWNFHGENIAIVKPTDEEPYASNNPKGFVGKALEILEDPHFEWIHHLDTFLDSEILRMELPVIREASLREFRGHEEEPSDLEMICIEARKLIRGGENMQF</sequence>
<dbReference type="eggNOG" id="KOG2381">
    <property type="taxonomic scope" value="Eukaryota"/>
</dbReference>
<evidence type="ECO:0000313" key="8">
    <source>
        <dbReference type="Proteomes" id="UP000030645"/>
    </source>
</evidence>
<evidence type="ECO:0000256" key="2">
    <source>
        <dbReference type="ARBA" id="ARBA00012169"/>
    </source>
</evidence>
<gene>
    <name evidence="7" type="ORF">L484_018155</name>
</gene>
<dbReference type="AlphaFoldDB" id="W9RHR8"/>
<keyword evidence="4" id="KW-0547">Nucleotide-binding</keyword>
<accession>W9RHR8</accession>
<dbReference type="Proteomes" id="UP000030645">
    <property type="component" value="Unassembled WGS sequence"/>
</dbReference>
<evidence type="ECO:0000256" key="1">
    <source>
        <dbReference type="ARBA" id="ARBA00008941"/>
    </source>
</evidence>
<dbReference type="GO" id="GO:0005524">
    <property type="term" value="F:ATP binding"/>
    <property type="evidence" value="ECO:0007669"/>
    <property type="project" value="UniProtKB-KW"/>
</dbReference>
<evidence type="ECO:0000256" key="6">
    <source>
        <dbReference type="ARBA" id="ARBA00022840"/>
    </source>
</evidence>